<protein>
    <submittedName>
        <fullName evidence="2">Tripartite-type tricarboxylate transporter, receptor component TctC</fullName>
    </submittedName>
</protein>
<sequence length="314" mass="33345">MSSTPAATTTKFPDKPITVIVPFSVGGGLDLTARSLEKLAPKHLGQPLIVINKPGGAGAIGWNELAGASPDGYTIGVTAPDMLLLSLYGSGKYDYPTALSPLAQVASVPLVLAVQASQPWKTLNDLIEYARKNPGKLKFGHGGVGSFPHLVGVMVGQAAGITIEQVPFSGAGEVTAALLGGHIQLSFVNPMVVKEHVKNGTVRVLAATSEQRIVDPVLSQVPTFKEQGLDVVLTNWYGVAVPKETPIEVKNKLAKGLKTIITDPEFIKNMNNVGLQVEYLDPQESQAKWLANSQKLSQTLNESGILEKIKAQRK</sequence>
<dbReference type="AlphaFoldDB" id="A0A1W1Y8R0"/>
<dbReference type="PIRSF" id="PIRSF017082">
    <property type="entry name" value="YflP"/>
    <property type="match status" value="1"/>
</dbReference>
<accession>A0A1W1Y8R0</accession>
<dbReference type="CDD" id="cd07012">
    <property type="entry name" value="PBP2_Bug_TTT"/>
    <property type="match status" value="1"/>
</dbReference>
<dbReference type="PANTHER" id="PTHR42928">
    <property type="entry name" value="TRICARBOXYLATE-BINDING PROTEIN"/>
    <property type="match status" value="1"/>
</dbReference>
<organism evidence="2 3">
    <name type="scientific">Sporomusa malonica</name>
    <dbReference type="NCBI Taxonomy" id="112901"/>
    <lineage>
        <taxon>Bacteria</taxon>
        <taxon>Bacillati</taxon>
        <taxon>Bacillota</taxon>
        <taxon>Negativicutes</taxon>
        <taxon>Selenomonadales</taxon>
        <taxon>Sporomusaceae</taxon>
        <taxon>Sporomusa</taxon>
    </lineage>
</organism>
<dbReference type="Pfam" id="PF03401">
    <property type="entry name" value="TctC"/>
    <property type="match status" value="1"/>
</dbReference>
<evidence type="ECO:0000313" key="2">
    <source>
        <dbReference type="EMBL" id="SMC32552.1"/>
    </source>
</evidence>
<dbReference type="EMBL" id="FWXI01000001">
    <property type="protein sequence ID" value="SMC32552.1"/>
    <property type="molecule type" value="Genomic_DNA"/>
</dbReference>
<dbReference type="Gene3D" id="3.40.190.10">
    <property type="entry name" value="Periplasmic binding protein-like II"/>
    <property type="match status" value="1"/>
</dbReference>
<dbReference type="InterPro" id="IPR005064">
    <property type="entry name" value="BUG"/>
</dbReference>
<proteinExistence type="inferred from homology"/>
<dbReference type="STRING" id="112901.SAMN04488500_101118"/>
<dbReference type="RefSeq" id="WP_084573650.1">
    <property type="nucleotide sequence ID" value="NZ_CP155572.1"/>
</dbReference>
<name>A0A1W1Y8R0_9FIRM</name>
<reference evidence="2 3" key="1">
    <citation type="submission" date="2017-04" db="EMBL/GenBank/DDBJ databases">
        <authorList>
            <person name="Afonso C.L."/>
            <person name="Miller P.J."/>
            <person name="Scott M.A."/>
            <person name="Spackman E."/>
            <person name="Goraichik I."/>
            <person name="Dimitrov K.M."/>
            <person name="Suarez D.L."/>
            <person name="Swayne D.E."/>
        </authorList>
    </citation>
    <scope>NUCLEOTIDE SEQUENCE [LARGE SCALE GENOMIC DNA]</scope>
    <source>
        <strain evidence="2 3">DSM 5090</strain>
    </source>
</reference>
<dbReference type="OrthoDB" id="8880247at2"/>
<keyword evidence="2" id="KW-0675">Receptor</keyword>
<dbReference type="PANTHER" id="PTHR42928:SF5">
    <property type="entry name" value="BLR1237 PROTEIN"/>
    <property type="match status" value="1"/>
</dbReference>
<evidence type="ECO:0000313" key="3">
    <source>
        <dbReference type="Proteomes" id="UP000192738"/>
    </source>
</evidence>
<dbReference type="InterPro" id="IPR042100">
    <property type="entry name" value="Bug_dom1"/>
</dbReference>
<evidence type="ECO:0000256" key="1">
    <source>
        <dbReference type="ARBA" id="ARBA00006987"/>
    </source>
</evidence>
<keyword evidence="3" id="KW-1185">Reference proteome</keyword>
<comment type="similarity">
    <text evidence="1">Belongs to the UPF0065 (bug) family.</text>
</comment>
<dbReference type="SUPFAM" id="SSF53850">
    <property type="entry name" value="Periplasmic binding protein-like II"/>
    <property type="match status" value="1"/>
</dbReference>
<dbReference type="Proteomes" id="UP000192738">
    <property type="component" value="Unassembled WGS sequence"/>
</dbReference>
<gene>
    <name evidence="2" type="ORF">SAMN04488500_101118</name>
</gene>
<dbReference type="Gene3D" id="3.40.190.150">
    <property type="entry name" value="Bordetella uptake gene, domain 1"/>
    <property type="match status" value="1"/>
</dbReference>